<dbReference type="Gene3D" id="1.10.10.2830">
    <property type="match status" value="1"/>
</dbReference>
<proteinExistence type="inferred from homology"/>
<name>A0ABT3ZLF5_9BURK</name>
<feature type="domain" description="ParB-like N-terminal" evidence="3">
    <location>
        <begin position="67"/>
        <end position="160"/>
    </location>
</feature>
<keyword evidence="5" id="KW-1185">Reference proteome</keyword>
<dbReference type="NCBIfam" id="TIGR00180">
    <property type="entry name" value="parB_part"/>
    <property type="match status" value="1"/>
</dbReference>
<dbReference type="InterPro" id="IPR036086">
    <property type="entry name" value="ParB/Sulfiredoxin_sf"/>
</dbReference>
<feature type="coiled-coil region" evidence="2">
    <location>
        <begin position="36"/>
        <end position="63"/>
    </location>
</feature>
<organism evidence="4 5">
    <name type="scientific">Robbsia betulipollinis</name>
    <dbReference type="NCBI Taxonomy" id="2981849"/>
    <lineage>
        <taxon>Bacteria</taxon>
        <taxon>Pseudomonadati</taxon>
        <taxon>Pseudomonadota</taxon>
        <taxon>Betaproteobacteria</taxon>
        <taxon>Burkholderiales</taxon>
        <taxon>Burkholderiaceae</taxon>
        <taxon>Robbsia</taxon>
    </lineage>
</organism>
<dbReference type="PANTHER" id="PTHR33375">
    <property type="entry name" value="CHROMOSOME-PARTITIONING PROTEIN PARB-RELATED"/>
    <property type="match status" value="1"/>
</dbReference>
<keyword evidence="2" id="KW-0175">Coiled coil</keyword>
<evidence type="ECO:0000313" key="5">
    <source>
        <dbReference type="Proteomes" id="UP001082899"/>
    </source>
</evidence>
<dbReference type="InterPro" id="IPR004437">
    <property type="entry name" value="ParB/RepB/Spo0J"/>
</dbReference>
<dbReference type="SUPFAM" id="SSF109709">
    <property type="entry name" value="KorB DNA-binding domain-like"/>
    <property type="match status" value="1"/>
</dbReference>
<evidence type="ECO:0000256" key="2">
    <source>
        <dbReference type="SAM" id="Coils"/>
    </source>
</evidence>
<protein>
    <submittedName>
        <fullName evidence="4">ParB/RepB/Spo0J family partition protein</fullName>
    </submittedName>
</protein>
<evidence type="ECO:0000313" key="4">
    <source>
        <dbReference type="EMBL" id="MCY0386780.1"/>
    </source>
</evidence>
<dbReference type="SMART" id="SM00470">
    <property type="entry name" value="ParB"/>
    <property type="match status" value="1"/>
</dbReference>
<dbReference type="Proteomes" id="UP001082899">
    <property type="component" value="Unassembled WGS sequence"/>
</dbReference>
<dbReference type="InterPro" id="IPR037972">
    <property type="entry name" value="RepB_N"/>
</dbReference>
<sequence>MSKQKDEAARLAAAAIDPSMLPSFSRRAPRVAMNTVTDFTGELGKVEKDLREAREKLALHEGSLPTRKIDPKTIRLSKFANRIDQSMEGADFEAFKLEIANAGGNVQPIKIRLTEDGVQEVVFGHRRHRACLELDLPVLATIRENMSDKELFEEMSRENDQRKDLSAYELAMHYKRAIDLKLYRNWSEVAAVLGKTKALLSRYSALADLPKPVVDAFPSPNDIQPKWATTLRRVIDVDSEAVVQAAKRARGSGLNAKLVFEMLINLPERKLTRVNFGVCEWTETDKAIRIDIGKNKLSPEQLEGLQAYLAQIGSGKGER</sequence>
<dbReference type="InterPro" id="IPR050336">
    <property type="entry name" value="Chromosome_partition/occlusion"/>
</dbReference>
<dbReference type="RefSeq" id="WP_267846395.1">
    <property type="nucleotide sequence ID" value="NZ_JAPMXC010000001.1"/>
</dbReference>
<dbReference type="InterPro" id="IPR003115">
    <property type="entry name" value="ParB_N"/>
</dbReference>
<evidence type="ECO:0000256" key="1">
    <source>
        <dbReference type="ARBA" id="ARBA00006295"/>
    </source>
</evidence>
<dbReference type="EMBL" id="JAPMXC010000001">
    <property type="protein sequence ID" value="MCY0386780.1"/>
    <property type="molecule type" value="Genomic_DNA"/>
</dbReference>
<gene>
    <name evidence="4" type="ORF">OVY01_05930</name>
</gene>
<dbReference type="PANTHER" id="PTHR33375:SF1">
    <property type="entry name" value="CHROMOSOME-PARTITIONING PROTEIN PARB-RELATED"/>
    <property type="match status" value="1"/>
</dbReference>
<dbReference type="Gene3D" id="3.90.1530.10">
    <property type="entry name" value="Conserved hypothetical protein from pyrococcus furiosus pfu- 392566-001, ParB domain"/>
    <property type="match status" value="1"/>
</dbReference>
<accession>A0ABT3ZLF5</accession>
<comment type="similarity">
    <text evidence="1">Belongs to the ParB family.</text>
</comment>
<evidence type="ECO:0000259" key="3">
    <source>
        <dbReference type="SMART" id="SM00470"/>
    </source>
</evidence>
<dbReference type="CDD" id="cd16405">
    <property type="entry name" value="RepB_like_N"/>
    <property type="match status" value="1"/>
</dbReference>
<dbReference type="SUPFAM" id="SSF110849">
    <property type="entry name" value="ParB/Sulfiredoxin"/>
    <property type="match status" value="1"/>
</dbReference>
<reference evidence="4" key="1">
    <citation type="submission" date="2022-11" db="EMBL/GenBank/DDBJ databases">
        <title>Robbsia betulipollinis sp. nov., isolated from pollen of birch (Betula pendula).</title>
        <authorList>
            <person name="Shi H."/>
            <person name="Ambika Manirajan B."/>
            <person name="Ratering S."/>
            <person name="Geissler-Plaum R."/>
            <person name="Schnell S."/>
        </authorList>
    </citation>
    <scope>NUCLEOTIDE SEQUENCE</scope>
    <source>
        <strain evidence="4">Bb-Pol-6</strain>
    </source>
</reference>
<dbReference type="Pfam" id="PF02195">
    <property type="entry name" value="ParB_N"/>
    <property type="match status" value="1"/>
</dbReference>
<comment type="caution">
    <text evidence="4">The sequence shown here is derived from an EMBL/GenBank/DDBJ whole genome shotgun (WGS) entry which is preliminary data.</text>
</comment>